<evidence type="ECO:0000313" key="2">
    <source>
        <dbReference type="EMBL" id="BES99731.1"/>
    </source>
</evidence>
<dbReference type="Proteomes" id="UP001307889">
    <property type="component" value="Chromosome 11"/>
</dbReference>
<evidence type="ECO:0000256" key="1">
    <source>
        <dbReference type="SAM" id="Phobius"/>
    </source>
</evidence>
<evidence type="ECO:0000313" key="3">
    <source>
        <dbReference type="Proteomes" id="UP001307889"/>
    </source>
</evidence>
<keyword evidence="1" id="KW-0812">Transmembrane</keyword>
<keyword evidence="1" id="KW-0472">Membrane</keyword>
<protein>
    <submittedName>
        <fullName evidence="2">Uncharacterized protein</fullName>
    </submittedName>
</protein>
<gene>
    <name evidence="2" type="ORF">NTJ_12549</name>
</gene>
<proteinExistence type="predicted"/>
<accession>A0ABN7B5P5</accession>
<organism evidence="2 3">
    <name type="scientific">Nesidiocoris tenuis</name>
    <dbReference type="NCBI Taxonomy" id="355587"/>
    <lineage>
        <taxon>Eukaryota</taxon>
        <taxon>Metazoa</taxon>
        <taxon>Ecdysozoa</taxon>
        <taxon>Arthropoda</taxon>
        <taxon>Hexapoda</taxon>
        <taxon>Insecta</taxon>
        <taxon>Pterygota</taxon>
        <taxon>Neoptera</taxon>
        <taxon>Paraneoptera</taxon>
        <taxon>Hemiptera</taxon>
        <taxon>Heteroptera</taxon>
        <taxon>Panheteroptera</taxon>
        <taxon>Cimicomorpha</taxon>
        <taxon>Miridae</taxon>
        <taxon>Dicyphina</taxon>
        <taxon>Nesidiocoris</taxon>
    </lineage>
</organism>
<dbReference type="EMBL" id="AP028919">
    <property type="protein sequence ID" value="BES99731.1"/>
    <property type="molecule type" value="Genomic_DNA"/>
</dbReference>
<keyword evidence="3" id="KW-1185">Reference proteome</keyword>
<keyword evidence="1" id="KW-1133">Transmembrane helix</keyword>
<sequence length="186" mass="21006">MAKLAWRGVTVEPIMQEGDDGLPGLLADIQVHGVWDRERASFFDTRVINADAFSYSSRQWPEIAESAAVEKHRNYDQAAENLHSSFSPLICSCEGVLHREFTALQRALISVLAEKWEKPKSQTVGWVPANPNLDIYIDHHQEQGRLLAGAEEHVHPLAKMRKKKTVTYLNNIIITATLFLTLHNPL</sequence>
<reference evidence="2 3" key="1">
    <citation type="submission" date="2023-09" db="EMBL/GenBank/DDBJ databases">
        <title>Nesidiocoris tenuis whole genome shotgun sequence.</title>
        <authorList>
            <person name="Shibata T."/>
            <person name="Shimoda M."/>
            <person name="Kobayashi T."/>
            <person name="Uehara T."/>
        </authorList>
    </citation>
    <scope>NUCLEOTIDE SEQUENCE [LARGE SCALE GENOMIC DNA]</scope>
    <source>
        <strain evidence="2 3">Japan</strain>
    </source>
</reference>
<name>A0ABN7B5P5_9HEMI</name>
<feature type="transmembrane region" description="Helical" evidence="1">
    <location>
        <begin position="165"/>
        <end position="183"/>
    </location>
</feature>